<organism evidence="1 2">
    <name type="scientific">Actinomadura fulvescens</name>
    <dbReference type="NCBI Taxonomy" id="46160"/>
    <lineage>
        <taxon>Bacteria</taxon>
        <taxon>Bacillati</taxon>
        <taxon>Actinomycetota</taxon>
        <taxon>Actinomycetes</taxon>
        <taxon>Streptosporangiales</taxon>
        <taxon>Thermomonosporaceae</taxon>
        <taxon>Actinomadura</taxon>
    </lineage>
</organism>
<comment type="caution">
    <text evidence="1">The sequence shown here is derived from an EMBL/GenBank/DDBJ whole genome shotgun (WGS) entry which is preliminary data.</text>
</comment>
<evidence type="ECO:0000313" key="2">
    <source>
        <dbReference type="Proteomes" id="UP001501509"/>
    </source>
</evidence>
<proteinExistence type="predicted"/>
<dbReference type="RefSeq" id="WP_344540231.1">
    <property type="nucleotide sequence ID" value="NZ_BAAATD010000002.1"/>
</dbReference>
<protein>
    <recommendedName>
        <fullName evidence="3">Cytochrome P450</fullName>
    </recommendedName>
</protein>
<dbReference type="Proteomes" id="UP001501509">
    <property type="component" value="Unassembled WGS sequence"/>
</dbReference>
<keyword evidence="2" id="KW-1185">Reference proteome</keyword>
<sequence length="65" mass="7409">MTRPLLSDLGLSRELRYPGAPWLVKGTDAGEDPSALINTDPPRHTWLRRIASVAFTPRRVEDWRP</sequence>
<dbReference type="EMBL" id="BAAATD010000002">
    <property type="protein sequence ID" value="GAA2589037.1"/>
    <property type="molecule type" value="Genomic_DNA"/>
</dbReference>
<dbReference type="InterPro" id="IPR036396">
    <property type="entry name" value="Cyt_P450_sf"/>
</dbReference>
<evidence type="ECO:0008006" key="3">
    <source>
        <dbReference type="Google" id="ProtNLM"/>
    </source>
</evidence>
<evidence type="ECO:0000313" key="1">
    <source>
        <dbReference type="EMBL" id="GAA2589037.1"/>
    </source>
</evidence>
<dbReference type="Gene3D" id="1.10.630.10">
    <property type="entry name" value="Cytochrome P450"/>
    <property type="match status" value="1"/>
</dbReference>
<name>A0ABN3PL62_9ACTN</name>
<dbReference type="SUPFAM" id="SSF48264">
    <property type="entry name" value="Cytochrome P450"/>
    <property type="match status" value="1"/>
</dbReference>
<reference evidence="1 2" key="1">
    <citation type="journal article" date="2019" name="Int. J. Syst. Evol. Microbiol.">
        <title>The Global Catalogue of Microorganisms (GCM) 10K type strain sequencing project: providing services to taxonomists for standard genome sequencing and annotation.</title>
        <authorList>
            <consortium name="The Broad Institute Genomics Platform"/>
            <consortium name="The Broad Institute Genome Sequencing Center for Infectious Disease"/>
            <person name="Wu L."/>
            <person name="Ma J."/>
        </authorList>
    </citation>
    <scope>NUCLEOTIDE SEQUENCE [LARGE SCALE GENOMIC DNA]</scope>
    <source>
        <strain evidence="1 2">JCM 6833</strain>
    </source>
</reference>
<gene>
    <name evidence="1" type="ORF">GCM10010411_22420</name>
</gene>
<accession>A0ABN3PL62</accession>